<accession>A0A3B0SBT2</accession>
<feature type="compositionally biased region" description="Low complexity" evidence="1">
    <location>
        <begin position="68"/>
        <end position="92"/>
    </location>
</feature>
<organism evidence="2">
    <name type="scientific">hydrothermal vent metagenome</name>
    <dbReference type="NCBI Taxonomy" id="652676"/>
    <lineage>
        <taxon>unclassified sequences</taxon>
        <taxon>metagenomes</taxon>
        <taxon>ecological metagenomes</taxon>
    </lineage>
</organism>
<feature type="region of interest" description="Disordered" evidence="1">
    <location>
        <begin position="68"/>
        <end position="93"/>
    </location>
</feature>
<feature type="non-terminal residue" evidence="2">
    <location>
        <position position="177"/>
    </location>
</feature>
<dbReference type="AlphaFoldDB" id="A0A3B0SBT2"/>
<evidence type="ECO:0000256" key="1">
    <source>
        <dbReference type="SAM" id="MobiDB-lite"/>
    </source>
</evidence>
<reference evidence="2" key="1">
    <citation type="submission" date="2018-06" db="EMBL/GenBank/DDBJ databases">
        <authorList>
            <person name="Zhirakovskaya E."/>
        </authorList>
    </citation>
    <scope>NUCLEOTIDE SEQUENCE</scope>
</reference>
<sequence>MSAQTGDRFGAGREPARWRTGRRIVNRGVLLVLAAAVSVVLASCTGESPATSSTTLSVSEPSVAVSGVSTSTTTTTGAPSTSSTVTTKPTDTIDNGESVLGGGAPSTPLWKLAHQVANAMDGIDGRNVEGQGETTSFVEEAAFVYRGDSLYDVWLFFSPPDEGSAFFSSEPLIEVAT</sequence>
<dbReference type="EMBL" id="UOEK01000212">
    <property type="protein sequence ID" value="VAW01413.1"/>
    <property type="molecule type" value="Genomic_DNA"/>
</dbReference>
<proteinExistence type="predicted"/>
<name>A0A3B0SBT2_9ZZZZ</name>
<protein>
    <submittedName>
        <fullName evidence="2">Uncharacterized protein</fullName>
    </submittedName>
</protein>
<evidence type="ECO:0000313" key="2">
    <source>
        <dbReference type="EMBL" id="VAW01413.1"/>
    </source>
</evidence>
<gene>
    <name evidence="2" type="ORF">MNBD_ACTINO02-253</name>
</gene>